<feature type="transmembrane region" description="Helical" evidence="5">
    <location>
        <begin position="50"/>
        <end position="70"/>
    </location>
</feature>
<dbReference type="Pfam" id="PF00001">
    <property type="entry name" value="7tm_1"/>
    <property type="match status" value="1"/>
</dbReference>
<dbReference type="AlphaFoldDB" id="A0A090LP52"/>
<sequence>MDYENENLNFLNLKLNQKENSINISYTEGKVIANGILIADLEFQYSIYTWYVPILFVILGIACIGNIFIISSYTFIKKPLSIYLKLCISLAISDLWAAILIAIGLYVNSYLPSVKGQSLSSLCFNLILEIFRISGMFTSVLHLLALAFGQFLVTLRPIQFHCYATSRRINITIGIMYIFPLFIVAFIFYIFTNNDPSRRCFHNSYSQFPLRISIFCLFSIPLIITFALYGVILYLLLNKRERDLQRHGGSIANRNRENKIKSKLNIVKTTMIILTTFTFSWGICVLYFFLVCKKGCPIIYLVSIDFYTAFVCNTFVNTMVVLKLALNPLIYAFRIEKIRNGIKEIFNRIVRKFFLNIGIYFCPYTFTNISLKNIKCFDKRKTKVININSNEKYKKNNKVLDNQSNKINTIKIGNKNFGNSLTKLSKKTKYLMKQKKNNNSNEVIIHTDMNDFYAIYTVSKNTKMPMIQNLMIDN</sequence>
<feature type="domain" description="G-protein coupled receptors family 1 profile" evidence="6">
    <location>
        <begin position="65"/>
        <end position="331"/>
    </location>
</feature>
<evidence type="ECO:0000259" key="6">
    <source>
        <dbReference type="PROSITE" id="PS50262"/>
    </source>
</evidence>
<dbReference type="STRING" id="34506.A0A090LP52"/>
<evidence type="ECO:0000313" key="10">
    <source>
        <dbReference type="WormBase" id="SRAE_X000086500"/>
    </source>
</evidence>
<reference evidence="7 8" key="1">
    <citation type="submission" date="2014-09" db="EMBL/GenBank/DDBJ databases">
        <authorList>
            <person name="Martin A.A."/>
        </authorList>
    </citation>
    <scope>NUCLEOTIDE SEQUENCE</scope>
    <source>
        <strain evidence="8">ED321</strain>
        <strain evidence="7">ED321 Heterogonic</strain>
    </source>
</reference>
<feature type="transmembrane region" description="Helical" evidence="5">
    <location>
        <begin position="353"/>
        <end position="371"/>
    </location>
</feature>
<feature type="transmembrane region" description="Helical" evidence="5">
    <location>
        <begin position="169"/>
        <end position="192"/>
    </location>
</feature>
<keyword evidence="3 5" id="KW-1133">Transmembrane helix</keyword>
<evidence type="ECO:0000256" key="5">
    <source>
        <dbReference type="SAM" id="Phobius"/>
    </source>
</evidence>
<keyword evidence="7" id="KW-0675">Receptor</keyword>
<proteinExistence type="predicted"/>
<feature type="transmembrane region" description="Helical" evidence="5">
    <location>
        <begin position="126"/>
        <end position="148"/>
    </location>
</feature>
<evidence type="ECO:0000313" key="7">
    <source>
        <dbReference type="EMBL" id="CEF71541.1"/>
    </source>
</evidence>
<dbReference type="OMA" id="NITIGIM"/>
<dbReference type="InterPro" id="IPR000276">
    <property type="entry name" value="GPCR_Rhodpsn"/>
</dbReference>
<evidence type="ECO:0000313" key="9">
    <source>
        <dbReference type="WBParaSite" id="SRAE_X000086500.1"/>
    </source>
</evidence>
<dbReference type="GO" id="GO:0016020">
    <property type="term" value="C:membrane"/>
    <property type="evidence" value="ECO:0007669"/>
    <property type="project" value="UniProtKB-SubCell"/>
</dbReference>
<organism evidence="7">
    <name type="scientific">Strongyloides ratti</name>
    <name type="common">Parasitic roundworm</name>
    <dbReference type="NCBI Taxonomy" id="34506"/>
    <lineage>
        <taxon>Eukaryota</taxon>
        <taxon>Metazoa</taxon>
        <taxon>Ecdysozoa</taxon>
        <taxon>Nematoda</taxon>
        <taxon>Chromadorea</taxon>
        <taxon>Rhabditida</taxon>
        <taxon>Tylenchina</taxon>
        <taxon>Panagrolaimomorpha</taxon>
        <taxon>Strongyloidoidea</taxon>
        <taxon>Strongyloididae</taxon>
        <taxon>Strongyloides</taxon>
    </lineage>
</organism>
<dbReference type="CTD" id="36383921"/>
<feature type="transmembrane region" description="Helical" evidence="5">
    <location>
        <begin position="306"/>
        <end position="333"/>
    </location>
</feature>
<feature type="transmembrane region" description="Helical" evidence="5">
    <location>
        <begin position="212"/>
        <end position="237"/>
    </location>
</feature>
<dbReference type="Gene3D" id="1.20.1070.10">
    <property type="entry name" value="Rhodopsin 7-helix transmembrane proteins"/>
    <property type="match status" value="1"/>
</dbReference>
<dbReference type="WormBase" id="SRAE_X000086500">
    <property type="protein sequence ID" value="SRP06803"/>
    <property type="gene ID" value="WBGene00266427"/>
</dbReference>
<dbReference type="PANTHER" id="PTHR45698">
    <property type="entry name" value="TRACE AMINE-ASSOCIATED RECEPTOR 19N-RELATED"/>
    <property type="match status" value="1"/>
</dbReference>
<reference evidence="9" key="2">
    <citation type="submission" date="2020-12" db="UniProtKB">
        <authorList>
            <consortium name="WormBaseParasite"/>
        </authorList>
    </citation>
    <scope>IDENTIFICATION</scope>
</reference>
<dbReference type="SUPFAM" id="SSF81321">
    <property type="entry name" value="Family A G protein-coupled receptor-like"/>
    <property type="match status" value="1"/>
</dbReference>
<evidence type="ECO:0000256" key="1">
    <source>
        <dbReference type="ARBA" id="ARBA00004370"/>
    </source>
</evidence>
<dbReference type="PROSITE" id="PS50262">
    <property type="entry name" value="G_PROTEIN_RECEP_F1_2"/>
    <property type="match status" value="1"/>
</dbReference>
<keyword evidence="4 5" id="KW-0472">Membrane</keyword>
<evidence type="ECO:0000256" key="4">
    <source>
        <dbReference type="ARBA" id="ARBA00023136"/>
    </source>
</evidence>
<feature type="transmembrane region" description="Helical" evidence="5">
    <location>
        <begin position="266"/>
        <end position="290"/>
    </location>
</feature>
<evidence type="ECO:0000256" key="2">
    <source>
        <dbReference type="ARBA" id="ARBA00022692"/>
    </source>
</evidence>
<evidence type="ECO:0000313" key="8">
    <source>
        <dbReference type="Proteomes" id="UP000035682"/>
    </source>
</evidence>
<feature type="transmembrane region" description="Helical" evidence="5">
    <location>
        <begin position="82"/>
        <end position="106"/>
    </location>
</feature>
<gene>
    <name evidence="7 9 10" type="ORF">SRAE_X000086500</name>
</gene>
<dbReference type="PANTHER" id="PTHR45698:SF1">
    <property type="entry name" value="TRACE AMINE-ASSOCIATED RECEPTOR 13C-LIKE"/>
    <property type="match status" value="1"/>
</dbReference>
<comment type="subcellular location">
    <subcellularLocation>
        <location evidence="1">Membrane</location>
    </subcellularLocation>
</comment>
<evidence type="ECO:0000256" key="3">
    <source>
        <dbReference type="ARBA" id="ARBA00022989"/>
    </source>
</evidence>
<dbReference type="PRINTS" id="PR00237">
    <property type="entry name" value="GPCRRHODOPSN"/>
</dbReference>
<dbReference type="CDD" id="cd00637">
    <property type="entry name" value="7tm_classA_rhodopsin-like"/>
    <property type="match status" value="1"/>
</dbReference>
<dbReference type="Proteomes" id="UP000035682">
    <property type="component" value="Unplaced"/>
</dbReference>
<dbReference type="InterPro" id="IPR017452">
    <property type="entry name" value="GPCR_Rhodpsn_7TM"/>
</dbReference>
<dbReference type="WBParaSite" id="SRAE_X000086500.1">
    <property type="protein sequence ID" value="SRAE_X000086500.1"/>
    <property type="gene ID" value="WBGene00266427"/>
</dbReference>
<accession>A0A090LP52</accession>
<keyword evidence="2 5" id="KW-0812">Transmembrane</keyword>
<dbReference type="OrthoDB" id="9894375at2759"/>
<dbReference type="GO" id="GO:0004930">
    <property type="term" value="F:G protein-coupled receptor activity"/>
    <property type="evidence" value="ECO:0007669"/>
    <property type="project" value="InterPro"/>
</dbReference>
<dbReference type="GeneID" id="36383921"/>
<dbReference type="EMBL" id="LN609530">
    <property type="protein sequence ID" value="CEF71541.1"/>
    <property type="molecule type" value="Genomic_DNA"/>
</dbReference>
<name>A0A090LP52_STRRB</name>
<dbReference type="RefSeq" id="XP_024510737.1">
    <property type="nucleotide sequence ID" value="XM_024645261.1"/>
</dbReference>
<keyword evidence="8" id="KW-1185">Reference proteome</keyword>
<protein>
    <submittedName>
        <fullName evidence="7">G protein-coupled receptor, rhodopsin-like family and GPCR, rhodopsin-like, 7TM domain-containing protein</fullName>
    </submittedName>
</protein>